<dbReference type="EMBL" id="ML122362">
    <property type="protein sequence ID" value="RPD52433.1"/>
    <property type="molecule type" value="Genomic_DNA"/>
</dbReference>
<reference evidence="6" key="1">
    <citation type="journal article" date="2018" name="Genome Biol. Evol.">
        <title>Genomics and development of Lentinus tigrinus, a white-rot wood-decaying mushroom with dimorphic fruiting bodies.</title>
        <authorList>
            <person name="Wu B."/>
            <person name="Xu Z."/>
            <person name="Knudson A."/>
            <person name="Carlson A."/>
            <person name="Chen N."/>
            <person name="Kovaka S."/>
            <person name="LaButti K."/>
            <person name="Lipzen A."/>
            <person name="Pennachio C."/>
            <person name="Riley R."/>
            <person name="Schakwitz W."/>
            <person name="Umezawa K."/>
            <person name="Ohm R.A."/>
            <person name="Grigoriev I.V."/>
            <person name="Nagy L.G."/>
            <person name="Gibbons J."/>
            <person name="Hibbett D."/>
        </authorList>
    </citation>
    <scope>NUCLEOTIDE SEQUENCE [LARGE SCALE GENOMIC DNA]</scope>
    <source>
        <strain evidence="6">ALCF2SS1-6</strain>
    </source>
</reference>
<organism evidence="6 7">
    <name type="scientific">Lentinus tigrinus ALCF2SS1-6</name>
    <dbReference type="NCBI Taxonomy" id="1328759"/>
    <lineage>
        <taxon>Eukaryota</taxon>
        <taxon>Fungi</taxon>
        <taxon>Dikarya</taxon>
        <taxon>Basidiomycota</taxon>
        <taxon>Agaricomycotina</taxon>
        <taxon>Agaricomycetes</taxon>
        <taxon>Polyporales</taxon>
        <taxon>Polyporaceae</taxon>
        <taxon>Lentinus</taxon>
    </lineage>
</organism>
<dbReference type="OrthoDB" id="2740733at2759"/>
<evidence type="ECO:0000313" key="7">
    <source>
        <dbReference type="Proteomes" id="UP000313359"/>
    </source>
</evidence>
<evidence type="ECO:0000256" key="3">
    <source>
        <dbReference type="ARBA" id="ARBA00022771"/>
    </source>
</evidence>
<evidence type="ECO:0000313" key="6">
    <source>
        <dbReference type="EMBL" id="RPD52433.1"/>
    </source>
</evidence>
<sequence>MVISLRRRPSVRICHFSCAQISLTANLIAHLQSTWRSSVYDHFHAPTIVCHLDGHIMHKFMCRSIHPTICVSRADYEDSTSNLKRHIELCEPMDTPEAQTMQDFAHGVTYSWPQVRYLIAMWCVCSHCPFSIVEDREFQKLLQMLYLKIRLPSHFTIARDIRVITDSAETSLIKLFKVSTDSLVHLCVDGWTSPNVFSYLGITVHWHHQASIHHVLLDYVQ</sequence>
<evidence type="ECO:0000256" key="4">
    <source>
        <dbReference type="ARBA" id="ARBA00022833"/>
    </source>
</evidence>
<comment type="subcellular location">
    <subcellularLocation>
        <location evidence="1">Nucleus</location>
    </subcellularLocation>
</comment>
<evidence type="ECO:0000256" key="1">
    <source>
        <dbReference type="ARBA" id="ARBA00004123"/>
    </source>
</evidence>
<protein>
    <recommendedName>
        <fullName evidence="8">HAT C-terminal dimerisation domain-containing protein</fullName>
    </recommendedName>
</protein>
<evidence type="ECO:0008006" key="8">
    <source>
        <dbReference type="Google" id="ProtNLM"/>
    </source>
</evidence>
<keyword evidence="3" id="KW-0863">Zinc-finger</keyword>
<accession>A0A5C2RLK3</accession>
<dbReference type="PANTHER" id="PTHR46481">
    <property type="entry name" value="ZINC FINGER BED DOMAIN-CONTAINING PROTEIN 4"/>
    <property type="match status" value="1"/>
</dbReference>
<dbReference type="GO" id="GO:0005634">
    <property type="term" value="C:nucleus"/>
    <property type="evidence" value="ECO:0007669"/>
    <property type="project" value="UniProtKB-SubCell"/>
</dbReference>
<dbReference type="SUPFAM" id="SSF140996">
    <property type="entry name" value="Hermes dimerisation domain"/>
    <property type="match status" value="1"/>
</dbReference>
<name>A0A5C2RLK3_9APHY</name>
<dbReference type="PANTHER" id="PTHR46481:SF10">
    <property type="entry name" value="ZINC FINGER BED DOMAIN-CONTAINING PROTEIN 39"/>
    <property type="match status" value="1"/>
</dbReference>
<dbReference type="GO" id="GO:0008270">
    <property type="term" value="F:zinc ion binding"/>
    <property type="evidence" value="ECO:0007669"/>
    <property type="project" value="UniProtKB-KW"/>
</dbReference>
<dbReference type="AlphaFoldDB" id="A0A5C2RLK3"/>
<keyword evidence="4" id="KW-0862">Zinc</keyword>
<proteinExistence type="predicted"/>
<evidence type="ECO:0000256" key="5">
    <source>
        <dbReference type="ARBA" id="ARBA00023242"/>
    </source>
</evidence>
<dbReference type="STRING" id="1328759.A0A5C2RLK3"/>
<keyword evidence="5" id="KW-0539">Nucleus</keyword>
<evidence type="ECO:0000256" key="2">
    <source>
        <dbReference type="ARBA" id="ARBA00022723"/>
    </source>
</evidence>
<keyword evidence="2" id="KW-0479">Metal-binding</keyword>
<keyword evidence="7" id="KW-1185">Reference proteome</keyword>
<dbReference type="Proteomes" id="UP000313359">
    <property type="component" value="Unassembled WGS sequence"/>
</dbReference>
<dbReference type="InterPro" id="IPR052035">
    <property type="entry name" value="ZnF_BED_domain_contain"/>
</dbReference>
<gene>
    <name evidence="6" type="ORF">L227DRAFT_514796</name>
</gene>